<dbReference type="EMBL" id="QANO01000118">
    <property type="protein sequence ID" value="PTU51368.1"/>
    <property type="molecule type" value="Genomic_DNA"/>
</dbReference>
<protein>
    <submittedName>
        <fullName evidence="1">Primosomal replication protein PriB/PriC domain protein</fullName>
    </submittedName>
</protein>
<accession>A0A2R7UGZ6</accession>
<name>A0A2R7UGZ6_PSEDL</name>
<dbReference type="RefSeq" id="WP_020192049.1">
    <property type="nucleotide sequence ID" value="NZ_QANO01000118.1"/>
</dbReference>
<organism evidence="1 2">
    <name type="scientific">Pseudomonas plecoglossicida</name>
    <dbReference type="NCBI Taxonomy" id="70775"/>
    <lineage>
        <taxon>Bacteria</taxon>
        <taxon>Pseudomonadati</taxon>
        <taxon>Pseudomonadota</taxon>
        <taxon>Gammaproteobacteria</taxon>
        <taxon>Pseudomonadales</taxon>
        <taxon>Pseudomonadaceae</taxon>
        <taxon>Pseudomonas</taxon>
    </lineage>
</organism>
<gene>
    <name evidence="1" type="ORF">DBB42_15375</name>
</gene>
<evidence type="ECO:0000313" key="1">
    <source>
        <dbReference type="EMBL" id="PTU51368.1"/>
    </source>
</evidence>
<sequence>MADVNAVETLTPQQMVALYMQAEADLVAGGKDVTLNGRRFVYAELNQIRDGRLYWERRAAAQARGGRPGFALATFQ</sequence>
<proteinExistence type="predicted"/>
<dbReference type="Proteomes" id="UP000244874">
    <property type="component" value="Unassembled WGS sequence"/>
</dbReference>
<dbReference type="AlphaFoldDB" id="A0A2R7UGZ6"/>
<comment type="caution">
    <text evidence="1">The sequence shown here is derived from an EMBL/GenBank/DDBJ whole genome shotgun (WGS) entry which is preliminary data.</text>
</comment>
<evidence type="ECO:0000313" key="2">
    <source>
        <dbReference type="Proteomes" id="UP000244874"/>
    </source>
</evidence>
<reference evidence="1 2" key="1">
    <citation type="submission" date="2018-04" db="EMBL/GenBank/DDBJ databases">
        <authorList>
            <person name="Go L.Y."/>
            <person name="Mitchell J.A."/>
        </authorList>
    </citation>
    <scope>NUCLEOTIDE SEQUENCE [LARGE SCALE GENOMIC DNA]</scope>
    <source>
        <strain evidence="1 2">KCJK7865</strain>
    </source>
</reference>